<comment type="similarity">
    <text evidence="1 2">Belongs to the glycosyl hydrolase 31 family.</text>
</comment>
<dbReference type="Gene3D" id="3.20.20.80">
    <property type="entry name" value="Glycosidases"/>
    <property type="match status" value="1"/>
</dbReference>
<name>A0A9N8DFJ0_9STRA</name>
<evidence type="ECO:0000256" key="1">
    <source>
        <dbReference type="ARBA" id="ARBA00007806"/>
    </source>
</evidence>
<dbReference type="SUPFAM" id="SSF74650">
    <property type="entry name" value="Galactose mutarotase-like"/>
    <property type="match status" value="1"/>
</dbReference>
<dbReference type="Pfam" id="PF21365">
    <property type="entry name" value="Glyco_hydro_31_3rd"/>
    <property type="match status" value="1"/>
</dbReference>
<dbReference type="AlphaFoldDB" id="A0A9N8DFJ0"/>
<dbReference type="CDD" id="cd06591">
    <property type="entry name" value="GH31_xylosidase_XylS"/>
    <property type="match status" value="1"/>
</dbReference>
<dbReference type="InterPro" id="IPR017853">
    <property type="entry name" value="GH"/>
</dbReference>
<feature type="domain" description="DUF5110" evidence="5">
    <location>
        <begin position="808"/>
        <end position="874"/>
    </location>
</feature>
<gene>
    <name evidence="7" type="ORF">SEMRO_64_G036460.1</name>
</gene>
<dbReference type="InterPro" id="IPR000322">
    <property type="entry name" value="Glyco_hydro_31_TIM"/>
</dbReference>
<feature type="domain" description="Glycosyl hydrolase family 31 C-terminal" evidence="6">
    <location>
        <begin position="700"/>
        <end position="785"/>
    </location>
</feature>
<reference evidence="7" key="1">
    <citation type="submission" date="2020-06" db="EMBL/GenBank/DDBJ databases">
        <authorList>
            <consortium name="Plant Systems Biology data submission"/>
        </authorList>
    </citation>
    <scope>NUCLEOTIDE SEQUENCE</scope>
    <source>
        <strain evidence="7">D6</strain>
    </source>
</reference>
<keyword evidence="3" id="KW-0732">Signal</keyword>
<feature type="signal peptide" evidence="3">
    <location>
        <begin position="1"/>
        <end position="21"/>
    </location>
</feature>
<keyword evidence="8" id="KW-1185">Reference proteome</keyword>
<evidence type="ECO:0000313" key="8">
    <source>
        <dbReference type="Proteomes" id="UP001153069"/>
    </source>
</evidence>
<dbReference type="Gene3D" id="2.60.40.1760">
    <property type="entry name" value="glycosyl hydrolase (family 31)"/>
    <property type="match status" value="1"/>
</dbReference>
<dbReference type="InterPro" id="IPR048395">
    <property type="entry name" value="Glyco_hydro_31_C"/>
</dbReference>
<sequence length="910" mass="101224">MSASLLLVLLLLLSLCDPVWSSGHNDNSNNSNNNIVVLTDHLALQVISPAIIRVFRCVHCSEKNISQALLQRSSLVVVSQQESIAETTFSVDKSENGNTQVTTGRLIVETVGAKGEQVLEFRDRPSNKVLVLEGRSLADTTDAGIFQVGQEWELATQEGEAIYGGGQFVNGELNYRSAPIQLKQFNTEAVVPFLLSSNHYGILWDQYGEGFLNAPQDTIALVHTNNTNTYTSSFVPPAQGDYWFSLSACPNKFGCPGAVSMQLNTTTTSSSTTSDYTWNCGYAIANMPNSIACRAKGLVQGQTYHVTVTTTGNTPPFLSYRNIATHNTLVIQTKASFVADYYFVGNTPPSSQDDDDDDTRTLDGVIANYRQLTGTAYLYDKWVYGFWQCKEHYHNQTELMAAATRFRNEHIPVDAFVQDWRYWGDLGWGPHWDHKIYPDPKGMIQQLHASNIHFMISDWSMFDPKTPEYKALHDAGAMLPDGSHFMDPWNPQTRDMFMEFADKAFFSIGADALWLDATEPEGSDQIGKQIHLGSGDEYANTYSLMVAKSIHDGLTASADNNNKRRVFSLTRSSFAGQQRYGATLWSGDTSGSWDSLRRQIAMSTNYQLSGIPYWSMDTGGFFRPPDQYTSLDYHHLLIRWFQFSVFTPIFRVHGSGTDTELWNFGATVQATIVDTAIRFRYRLLEYIYAGFHRVETEHYTMQRGLVLDFWQDSAVLDIPDQYMFGYSFLVAPIYSPDGSRTVYLPKLQEGGMWHCFFSGKQIAGGSTVPFTNMTMDHIPVFVRPSIVVLGPDGREHVNDHVGSDPFRLEVRVYGGANSKFVLFEDDGTSSDPNRPSTSVSFSWDESSSTLLVSDRTGTPFPGMPAKRSIDVVLVRPGIGIGIAPTSQPDASVVYDGSAIKVKLGTSATAE</sequence>
<protein>
    <submittedName>
        <fullName evidence="7">Alpha-xylosidase BoGH31A</fullName>
    </submittedName>
</protein>
<dbReference type="InterPro" id="IPR033403">
    <property type="entry name" value="DUF5110"/>
</dbReference>
<keyword evidence="2" id="KW-0326">Glycosidase</keyword>
<evidence type="ECO:0000256" key="3">
    <source>
        <dbReference type="SAM" id="SignalP"/>
    </source>
</evidence>
<dbReference type="Proteomes" id="UP001153069">
    <property type="component" value="Unassembled WGS sequence"/>
</dbReference>
<dbReference type="InterPro" id="IPR013780">
    <property type="entry name" value="Glyco_hydro_b"/>
</dbReference>
<accession>A0A9N8DFJ0</accession>
<dbReference type="SUPFAM" id="SSF51011">
    <property type="entry name" value="Glycosyl hydrolase domain"/>
    <property type="match status" value="1"/>
</dbReference>
<dbReference type="GO" id="GO:0004553">
    <property type="term" value="F:hydrolase activity, hydrolyzing O-glycosyl compounds"/>
    <property type="evidence" value="ECO:0007669"/>
    <property type="project" value="InterPro"/>
</dbReference>
<dbReference type="OrthoDB" id="1334205at2759"/>
<feature type="domain" description="Glycoside hydrolase family 31 TIM barrel" evidence="4">
    <location>
        <begin position="378"/>
        <end position="689"/>
    </location>
</feature>
<evidence type="ECO:0000313" key="7">
    <source>
        <dbReference type="EMBL" id="CAB9499595.1"/>
    </source>
</evidence>
<feature type="chain" id="PRO_5040457487" evidence="3">
    <location>
        <begin position="22"/>
        <end position="910"/>
    </location>
</feature>
<proteinExistence type="inferred from homology"/>
<dbReference type="PANTHER" id="PTHR43863">
    <property type="entry name" value="HYDROLASE, PUTATIVE (AFU_ORTHOLOGUE AFUA_1G03140)-RELATED"/>
    <property type="match status" value="1"/>
</dbReference>
<keyword evidence="2" id="KW-0378">Hydrolase</keyword>
<dbReference type="EMBL" id="CAICTM010000063">
    <property type="protein sequence ID" value="CAB9499595.1"/>
    <property type="molecule type" value="Genomic_DNA"/>
</dbReference>
<dbReference type="Gene3D" id="2.60.40.1180">
    <property type="entry name" value="Golgi alpha-mannosidase II"/>
    <property type="match status" value="2"/>
</dbReference>
<dbReference type="PANTHER" id="PTHR43863:SF2">
    <property type="entry name" value="MALTASE-GLUCOAMYLASE"/>
    <property type="match status" value="1"/>
</dbReference>
<evidence type="ECO:0000259" key="5">
    <source>
        <dbReference type="Pfam" id="PF17137"/>
    </source>
</evidence>
<dbReference type="Pfam" id="PF17137">
    <property type="entry name" value="DUF5110"/>
    <property type="match status" value="1"/>
</dbReference>
<evidence type="ECO:0000259" key="4">
    <source>
        <dbReference type="Pfam" id="PF01055"/>
    </source>
</evidence>
<dbReference type="GO" id="GO:0030246">
    <property type="term" value="F:carbohydrate binding"/>
    <property type="evidence" value="ECO:0007669"/>
    <property type="project" value="InterPro"/>
</dbReference>
<evidence type="ECO:0000259" key="6">
    <source>
        <dbReference type="Pfam" id="PF21365"/>
    </source>
</evidence>
<dbReference type="CDD" id="cd14752">
    <property type="entry name" value="GH31_N"/>
    <property type="match status" value="1"/>
</dbReference>
<organism evidence="7 8">
    <name type="scientific">Seminavis robusta</name>
    <dbReference type="NCBI Taxonomy" id="568900"/>
    <lineage>
        <taxon>Eukaryota</taxon>
        <taxon>Sar</taxon>
        <taxon>Stramenopiles</taxon>
        <taxon>Ochrophyta</taxon>
        <taxon>Bacillariophyta</taxon>
        <taxon>Bacillariophyceae</taxon>
        <taxon>Bacillariophycidae</taxon>
        <taxon>Naviculales</taxon>
        <taxon>Naviculaceae</taxon>
        <taxon>Seminavis</taxon>
    </lineage>
</organism>
<evidence type="ECO:0000256" key="2">
    <source>
        <dbReference type="RuleBase" id="RU361185"/>
    </source>
</evidence>
<dbReference type="SUPFAM" id="SSF51445">
    <property type="entry name" value="(Trans)glycosidases"/>
    <property type="match status" value="1"/>
</dbReference>
<dbReference type="InterPro" id="IPR051816">
    <property type="entry name" value="Glycosyl_Hydrolase_31"/>
</dbReference>
<comment type="caution">
    <text evidence="7">The sequence shown here is derived from an EMBL/GenBank/DDBJ whole genome shotgun (WGS) entry which is preliminary data.</text>
</comment>
<dbReference type="Pfam" id="PF01055">
    <property type="entry name" value="Glyco_hydro_31_2nd"/>
    <property type="match status" value="1"/>
</dbReference>
<dbReference type="GO" id="GO:0005975">
    <property type="term" value="P:carbohydrate metabolic process"/>
    <property type="evidence" value="ECO:0007669"/>
    <property type="project" value="InterPro"/>
</dbReference>
<dbReference type="InterPro" id="IPR011013">
    <property type="entry name" value="Gal_mutarotase_sf_dom"/>
</dbReference>